<comment type="similarity">
    <text evidence="2">Belongs to the ABC transporter superfamily.</text>
</comment>
<protein>
    <submittedName>
        <fullName evidence="10">Energy-coupling factor transport system ATP-binding protein</fullName>
    </submittedName>
</protein>
<dbReference type="InterPro" id="IPR003439">
    <property type="entry name" value="ABC_transporter-like_ATP-bd"/>
</dbReference>
<accession>A0A1W1V6S4</accession>
<dbReference type="STRING" id="698762.SAMN00808754_0089"/>
<comment type="subcellular location">
    <subcellularLocation>
        <location evidence="1">Cell membrane</location>
        <topology evidence="1">Peripheral membrane protein</topology>
    </subcellularLocation>
</comment>
<dbReference type="AlphaFoldDB" id="A0A1W1V6S4"/>
<dbReference type="Pfam" id="PF00005">
    <property type="entry name" value="ABC_tran"/>
    <property type="match status" value="1"/>
</dbReference>
<keyword evidence="4" id="KW-1003">Cell membrane</keyword>
<dbReference type="CDD" id="cd03225">
    <property type="entry name" value="ABC_cobalt_CbiO_domain1"/>
    <property type="match status" value="1"/>
</dbReference>
<organism evidence="10 11">
    <name type="scientific">Thermanaeromonas toyohensis ToBE</name>
    <dbReference type="NCBI Taxonomy" id="698762"/>
    <lineage>
        <taxon>Bacteria</taxon>
        <taxon>Bacillati</taxon>
        <taxon>Bacillota</taxon>
        <taxon>Clostridia</taxon>
        <taxon>Neomoorellales</taxon>
        <taxon>Neomoorellaceae</taxon>
        <taxon>Thermanaeromonas</taxon>
    </lineage>
</organism>
<sequence length="293" mass="32302">MEILLRGVSFSYQIGGQDFPALKDINLIIHPGELLAITGEGGSGKSTLAQIIAGLLKPTQGQVYWNGRPLWDSKKGKRRLTWRGKVGLAFQQPEQQLFAETVAEDVAFGPRNLGLPPEEVEKRVKEALKRVGLDEEVSGRSPFTLSGGQKRRAALAGILALDPEILILDEPTAGLDPGGRRQIIHIIREFHSHRGKTVILISHNMAEVSVLAQRMIVLHQGQMVLSGTPAEVFAQGERLGEWGLVPPPLTQVLLELNRRGASLNLAAFTLKEVEEEIWRWLSYRGRSTLVRPG</sequence>
<dbReference type="PANTHER" id="PTHR43553">
    <property type="entry name" value="HEAVY METAL TRANSPORTER"/>
    <property type="match status" value="1"/>
</dbReference>
<evidence type="ECO:0000256" key="3">
    <source>
        <dbReference type="ARBA" id="ARBA00022448"/>
    </source>
</evidence>
<feature type="domain" description="ABC transporter" evidence="9">
    <location>
        <begin position="3"/>
        <end position="245"/>
    </location>
</feature>
<evidence type="ECO:0000259" key="9">
    <source>
        <dbReference type="PROSITE" id="PS50893"/>
    </source>
</evidence>
<dbReference type="InterPro" id="IPR050095">
    <property type="entry name" value="ECF_ABC_transporter_ATP-bd"/>
</dbReference>
<evidence type="ECO:0000256" key="4">
    <source>
        <dbReference type="ARBA" id="ARBA00022475"/>
    </source>
</evidence>
<evidence type="ECO:0000256" key="2">
    <source>
        <dbReference type="ARBA" id="ARBA00005417"/>
    </source>
</evidence>
<evidence type="ECO:0000256" key="1">
    <source>
        <dbReference type="ARBA" id="ARBA00004202"/>
    </source>
</evidence>
<evidence type="ECO:0000256" key="7">
    <source>
        <dbReference type="ARBA" id="ARBA00022967"/>
    </source>
</evidence>
<dbReference type="RefSeq" id="WP_084663003.1">
    <property type="nucleotide sequence ID" value="NZ_LT838272.1"/>
</dbReference>
<dbReference type="PANTHER" id="PTHR43553:SF24">
    <property type="entry name" value="ENERGY-COUPLING FACTOR TRANSPORTER ATP-BINDING PROTEIN ECFA1"/>
    <property type="match status" value="1"/>
</dbReference>
<dbReference type="PROSITE" id="PS50893">
    <property type="entry name" value="ABC_TRANSPORTER_2"/>
    <property type="match status" value="1"/>
</dbReference>
<dbReference type="InterPro" id="IPR003593">
    <property type="entry name" value="AAA+_ATPase"/>
</dbReference>
<dbReference type="Gene3D" id="3.40.50.300">
    <property type="entry name" value="P-loop containing nucleotide triphosphate hydrolases"/>
    <property type="match status" value="1"/>
</dbReference>
<keyword evidence="3" id="KW-0813">Transport</keyword>
<dbReference type="InterPro" id="IPR027417">
    <property type="entry name" value="P-loop_NTPase"/>
</dbReference>
<dbReference type="InterPro" id="IPR015856">
    <property type="entry name" value="ABC_transpr_CbiO/EcfA_su"/>
</dbReference>
<evidence type="ECO:0000313" key="11">
    <source>
        <dbReference type="Proteomes" id="UP000192569"/>
    </source>
</evidence>
<dbReference type="OrthoDB" id="9814634at2"/>
<dbReference type="SMART" id="SM00382">
    <property type="entry name" value="AAA"/>
    <property type="match status" value="1"/>
</dbReference>
<keyword evidence="6 10" id="KW-0067">ATP-binding</keyword>
<dbReference type="FunFam" id="3.40.50.300:FF:000224">
    <property type="entry name" value="Energy-coupling factor transporter ATP-binding protein EcfA"/>
    <property type="match status" value="1"/>
</dbReference>
<evidence type="ECO:0000256" key="8">
    <source>
        <dbReference type="ARBA" id="ARBA00023136"/>
    </source>
</evidence>
<dbReference type="Proteomes" id="UP000192569">
    <property type="component" value="Chromosome I"/>
</dbReference>
<keyword evidence="5" id="KW-0547">Nucleotide-binding</keyword>
<gene>
    <name evidence="10" type="ORF">SAMN00808754_0089</name>
</gene>
<keyword evidence="7" id="KW-1278">Translocase</keyword>
<evidence type="ECO:0000313" key="10">
    <source>
        <dbReference type="EMBL" id="SMB88955.1"/>
    </source>
</evidence>
<dbReference type="InterPro" id="IPR017871">
    <property type="entry name" value="ABC_transporter-like_CS"/>
</dbReference>
<dbReference type="GO" id="GO:0005524">
    <property type="term" value="F:ATP binding"/>
    <property type="evidence" value="ECO:0007669"/>
    <property type="project" value="UniProtKB-KW"/>
</dbReference>
<dbReference type="GO" id="GO:0043190">
    <property type="term" value="C:ATP-binding cassette (ABC) transporter complex"/>
    <property type="evidence" value="ECO:0007669"/>
    <property type="project" value="TreeGrafter"/>
</dbReference>
<reference evidence="10 11" key="1">
    <citation type="submission" date="2017-04" db="EMBL/GenBank/DDBJ databases">
        <authorList>
            <person name="Afonso C.L."/>
            <person name="Miller P.J."/>
            <person name="Scott M.A."/>
            <person name="Spackman E."/>
            <person name="Goraichik I."/>
            <person name="Dimitrov K.M."/>
            <person name="Suarez D.L."/>
            <person name="Swayne D.E."/>
        </authorList>
    </citation>
    <scope>NUCLEOTIDE SEQUENCE [LARGE SCALE GENOMIC DNA]</scope>
    <source>
        <strain evidence="10 11">ToBE</strain>
    </source>
</reference>
<dbReference type="GO" id="GO:0042626">
    <property type="term" value="F:ATPase-coupled transmembrane transporter activity"/>
    <property type="evidence" value="ECO:0007669"/>
    <property type="project" value="TreeGrafter"/>
</dbReference>
<evidence type="ECO:0000256" key="5">
    <source>
        <dbReference type="ARBA" id="ARBA00022741"/>
    </source>
</evidence>
<evidence type="ECO:0000256" key="6">
    <source>
        <dbReference type="ARBA" id="ARBA00022840"/>
    </source>
</evidence>
<keyword evidence="11" id="KW-1185">Reference proteome</keyword>
<dbReference type="GO" id="GO:0016887">
    <property type="term" value="F:ATP hydrolysis activity"/>
    <property type="evidence" value="ECO:0007669"/>
    <property type="project" value="InterPro"/>
</dbReference>
<proteinExistence type="inferred from homology"/>
<keyword evidence="8" id="KW-0472">Membrane</keyword>
<dbReference type="PROSITE" id="PS00211">
    <property type="entry name" value="ABC_TRANSPORTER_1"/>
    <property type="match status" value="1"/>
</dbReference>
<dbReference type="SUPFAM" id="SSF52540">
    <property type="entry name" value="P-loop containing nucleoside triphosphate hydrolases"/>
    <property type="match status" value="1"/>
</dbReference>
<dbReference type="EMBL" id="LT838272">
    <property type="protein sequence ID" value="SMB88955.1"/>
    <property type="molecule type" value="Genomic_DNA"/>
</dbReference>
<name>A0A1W1V6S4_9FIRM</name>